<accession>A0A1G7Z730</accession>
<gene>
    <name evidence="3" type="ORF">SAMN05443529_10922</name>
</gene>
<evidence type="ECO:0000313" key="3">
    <source>
        <dbReference type="EMBL" id="SDH04306.1"/>
    </source>
</evidence>
<keyword evidence="4" id="KW-1185">Reference proteome</keyword>
<dbReference type="SUPFAM" id="SSF50118">
    <property type="entry name" value="Cell growth inhibitor/plasmid maintenance toxic component"/>
    <property type="match status" value="1"/>
</dbReference>
<dbReference type="Gene3D" id="2.30.30.110">
    <property type="match status" value="1"/>
</dbReference>
<dbReference type="InterPro" id="IPR011067">
    <property type="entry name" value="Plasmid_toxin/cell-grow_inhib"/>
</dbReference>
<sequence>MLDVRLEGTRSVAPISSYTSKNLLPSHVKIEAGQGGLVRDCLVKLEQSIRMAENSLKQKIGSVSAEIKDKLIDSFNDITGQKE</sequence>
<dbReference type="Pfam" id="PF02452">
    <property type="entry name" value="PemK_toxin"/>
    <property type="match status" value="1"/>
</dbReference>
<organism evidence="3 4">
    <name type="scientific">Desulfosporosinus hippei DSM 8344</name>
    <dbReference type="NCBI Taxonomy" id="1121419"/>
    <lineage>
        <taxon>Bacteria</taxon>
        <taxon>Bacillati</taxon>
        <taxon>Bacillota</taxon>
        <taxon>Clostridia</taxon>
        <taxon>Eubacteriales</taxon>
        <taxon>Desulfitobacteriaceae</taxon>
        <taxon>Desulfosporosinus</taxon>
    </lineage>
</organism>
<proteinExistence type="inferred from homology"/>
<evidence type="ECO:0000256" key="2">
    <source>
        <dbReference type="ARBA" id="ARBA00022649"/>
    </source>
</evidence>
<evidence type="ECO:0000256" key="1">
    <source>
        <dbReference type="ARBA" id="ARBA00007521"/>
    </source>
</evidence>
<dbReference type="AlphaFoldDB" id="A0A1G7Z730"/>
<keyword evidence="2" id="KW-1277">Toxin-antitoxin system</keyword>
<comment type="similarity">
    <text evidence="1">Belongs to the PemK/MazF family.</text>
</comment>
<name>A0A1G7Z730_9FIRM</name>
<dbReference type="GO" id="GO:0003677">
    <property type="term" value="F:DNA binding"/>
    <property type="evidence" value="ECO:0007669"/>
    <property type="project" value="InterPro"/>
</dbReference>
<dbReference type="EMBL" id="FNCP01000009">
    <property type="protein sequence ID" value="SDH04306.1"/>
    <property type="molecule type" value="Genomic_DNA"/>
</dbReference>
<protein>
    <submittedName>
        <fullName evidence="3">PemK-like, MazF-like toxin of type II toxin-antitoxin system</fullName>
    </submittedName>
</protein>
<dbReference type="RefSeq" id="WP_176786119.1">
    <property type="nucleotide sequence ID" value="NZ_FNCP01000009.1"/>
</dbReference>
<reference evidence="4" key="1">
    <citation type="submission" date="2016-10" db="EMBL/GenBank/DDBJ databases">
        <authorList>
            <person name="Varghese N."/>
            <person name="Submissions S."/>
        </authorList>
    </citation>
    <scope>NUCLEOTIDE SEQUENCE [LARGE SCALE GENOMIC DNA]</scope>
    <source>
        <strain evidence="4">DSM 8344</strain>
    </source>
</reference>
<evidence type="ECO:0000313" key="4">
    <source>
        <dbReference type="Proteomes" id="UP000198656"/>
    </source>
</evidence>
<dbReference type="Proteomes" id="UP000198656">
    <property type="component" value="Unassembled WGS sequence"/>
</dbReference>
<dbReference type="InterPro" id="IPR003477">
    <property type="entry name" value="PemK-like"/>
</dbReference>